<dbReference type="AlphaFoldDB" id="A0A8H7T9W3"/>
<gene>
    <name evidence="2" type="ORF">IFR04_011250</name>
</gene>
<feature type="region of interest" description="Disordered" evidence="1">
    <location>
        <begin position="245"/>
        <end position="293"/>
    </location>
</feature>
<dbReference type="OrthoDB" id="3558721at2759"/>
<proteinExistence type="predicted"/>
<dbReference type="EMBL" id="JAFJYH010000215">
    <property type="protein sequence ID" value="KAG4415636.1"/>
    <property type="molecule type" value="Genomic_DNA"/>
</dbReference>
<protein>
    <submittedName>
        <fullName evidence="2">Uncharacterized protein</fullName>
    </submittedName>
</protein>
<name>A0A8H7T9W3_9HELO</name>
<evidence type="ECO:0000313" key="2">
    <source>
        <dbReference type="EMBL" id="KAG4415636.1"/>
    </source>
</evidence>
<evidence type="ECO:0000256" key="1">
    <source>
        <dbReference type="SAM" id="MobiDB-lite"/>
    </source>
</evidence>
<feature type="compositionally biased region" description="Acidic residues" evidence="1">
    <location>
        <begin position="269"/>
        <end position="286"/>
    </location>
</feature>
<accession>A0A8H7T9W3</accession>
<keyword evidence="3" id="KW-1185">Reference proteome</keyword>
<dbReference type="Proteomes" id="UP000664132">
    <property type="component" value="Unassembled WGS sequence"/>
</dbReference>
<organism evidence="2 3">
    <name type="scientific">Cadophora malorum</name>
    <dbReference type="NCBI Taxonomy" id="108018"/>
    <lineage>
        <taxon>Eukaryota</taxon>
        <taxon>Fungi</taxon>
        <taxon>Dikarya</taxon>
        <taxon>Ascomycota</taxon>
        <taxon>Pezizomycotina</taxon>
        <taxon>Leotiomycetes</taxon>
        <taxon>Helotiales</taxon>
        <taxon>Ploettnerulaceae</taxon>
        <taxon>Cadophora</taxon>
    </lineage>
</organism>
<evidence type="ECO:0000313" key="3">
    <source>
        <dbReference type="Proteomes" id="UP000664132"/>
    </source>
</evidence>
<comment type="caution">
    <text evidence="2">The sequence shown here is derived from an EMBL/GenBank/DDBJ whole genome shotgun (WGS) entry which is preliminary data.</text>
</comment>
<reference evidence="2" key="1">
    <citation type="submission" date="2021-02" db="EMBL/GenBank/DDBJ databases">
        <title>Genome sequence Cadophora malorum strain M34.</title>
        <authorList>
            <person name="Stefanovic E."/>
            <person name="Vu D."/>
            <person name="Scully C."/>
            <person name="Dijksterhuis J."/>
            <person name="Roader J."/>
            <person name="Houbraken J."/>
        </authorList>
    </citation>
    <scope>NUCLEOTIDE SEQUENCE</scope>
    <source>
        <strain evidence="2">M34</strain>
    </source>
</reference>
<sequence length="340" mass="38739">MPADEKFLRLSRSGFSFFKLPRDVRDLIYGYLVEPFRDPSTHCTEVAVGLVHLRRCHPFRNGYAVTAPPADPGPSAIYSQHSTIDYGLQLEDYEMLRACSQVNHQLRAELGAAFWSNVYIDIDHWEYLLVDFLEDRPAVWKGVKRLRMEWNCGSPYWLDDKIVKFCEYVSDHLDLDELLLVLSTTPSVARYLLSHDDVEWVKAFRKMKFKKLRIKLDLETELASEPDEENGHVVGDMEEIVGLQTDDELDGGDNMDSAYESSDGSGSDQDSEGGFDSDWMDSEEEAEAARETLTSELTPLLEALLQPQVPTVGATEEERYLEARALLVALPTKEEDDEKE</sequence>